<evidence type="ECO:0000256" key="3">
    <source>
        <dbReference type="ARBA" id="ARBA00022692"/>
    </source>
</evidence>
<feature type="transmembrane region" description="Helical" evidence="7">
    <location>
        <begin position="121"/>
        <end position="141"/>
    </location>
</feature>
<protein>
    <recommendedName>
        <fullName evidence="10">Phosphate-starvation-inducible protein E</fullName>
    </recommendedName>
</protein>
<evidence type="ECO:0000313" key="8">
    <source>
        <dbReference type="EMBL" id="GIF97591.1"/>
    </source>
</evidence>
<comment type="caution">
    <text evidence="8">The sequence shown here is derived from an EMBL/GenBank/DDBJ whole genome shotgun (WGS) entry which is preliminary data.</text>
</comment>
<sequence length="183" mass="19774">MSESVEGPPAADKADAPDQSSPSKLAETLVDSGDAQRADNPALRLLSRIEWVLLYGTALVLLLVGAVVLVLTVAEAFRGNLAVPDRLILVIEDLLLVLIIMEIFVTVLASLRGARFMLEPFLLVAVIAVVRHILSLVVRLSVVQTEAEVRTRLVELVVDAGVVVALVAALVVNRWSTRRHTDD</sequence>
<proteinExistence type="predicted"/>
<evidence type="ECO:0000256" key="1">
    <source>
        <dbReference type="ARBA" id="ARBA00004651"/>
    </source>
</evidence>
<feature type="region of interest" description="Disordered" evidence="6">
    <location>
        <begin position="1"/>
        <end position="33"/>
    </location>
</feature>
<gene>
    <name evidence="8" type="ORF">Cci01nite_26850</name>
</gene>
<comment type="subcellular location">
    <subcellularLocation>
        <location evidence="1">Cell membrane</location>
        <topology evidence="1">Multi-pass membrane protein</topology>
    </subcellularLocation>
</comment>
<keyword evidence="3 7" id="KW-0812">Transmembrane</keyword>
<dbReference type="EMBL" id="BONH01000009">
    <property type="protein sequence ID" value="GIF97591.1"/>
    <property type="molecule type" value="Genomic_DNA"/>
</dbReference>
<keyword evidence="5 7" id="KW-0472">Membrane</keyword>
<dbReference type="Pfam" id="PF06146">
    <property type="entry name" value="PsiE"/>
    <property type="match status" value="1"/>
</dbReference>
<dbReference type="Proteomes" id="UP000659904">
    <property type="component" value="Unassembled WGS sequence"/>
</dbReference>
<evidence type="ECO:0000256" key="5">
    <source>
        <dbReference type="ARBA" id="ARBA00023136"/>
    </source>
</evidence>
<evidence type="ECO:0000256" key="7">
    <source>
        <dbReference type="SAM" id="Phobius"/>
    </source>
</evidence>
<dbReference type="GO" id="GO:0005886">
    <property type="term" value="C:plasma membrane"/>
    <property type="evidence" value="ECO:0007669"/>
    <property type="project" value="UniProtKB-SubCell"/>
</dbReference>
<feature type="transmembrane region" description="Helical" evidence="7">
    <location>
        <begin position="86"/>
        <end position="109"/>
    </location>
</feature>
<reference evidence="8 9" key="1">
    <citation type="submission" date="2021-01" db="EMBL/GenBank/DDBJ databases">
        <title>Whole genome shotgun sequence of Catellatospora citrea NBRC 14495.</title>
        <authorList>
            <person name="Komaki H."/>
            <person name="Tamura T."/>
        </authorList>
    </citation>
    <scope>NUCLEOTIDE SEQUENCE [LARGE SCALE GENOMIC DNA]</scope>
    <source>
        <strain evidence="8 9">NBRC 14495</strain>
    </source>
</reference>
<evidence type="ECO:0000256" key="4">
    <source>
        <dbReference type="ARBA" id="ARBA00022989"/>
    </source>
</evidence>
<feature type="transmembrane region" description="Helical" evidence="7">
    <location>
        <begin position="153"/>
        <end position="172"/>
    </location>
</feature>
<keyword evidence="4 7" id="KW-1133">Transmembrane helix</keyword>
<name>A0A8J3KCQ1_9ACTN</name>
<evidence type="ECO:0000313" key="9">
    <source>
        <dbReference type="Proteomes" id="UP000659904"/>
    </source>
</evidence>
<dbReference type="AlphaFoldDB" id="A0A8J3KCQ1"/>
<accession>A0A8J3KCQ1</accession>
<feature type="transmembrane region" description="Helical" evidence="7">
    <location>
        <begin position="52"/>
        <end position="74"/>
    </location>
</feature>
<evidence type="ECO:0000256" key="6">
    <source>
        <dbReference type="SAM" id="MobiDB-lite"/>
    </source>
</evidence>
<keyword evidence="9" id="KW-1185">Reference proteome</keyword>
<dbReference type="RefSeq" id="WP_120315121.1">
    <property type="nucleotide sequence ID" value="NZ_BONH01000009.1"/>
</dbReference>
<organism evidence="8 9">
    <name type="scientific">Catellatospora citrea</name>
    <dbReference type="NCBI Taxonomy" id="53366"/>
    <lineage>
        <taxon>Bacteria</taxon>
        <taxon>Bacillati</taxon>
        <taxon>Actinomycetota</taxon>
        <taxon>Actinomycetes</taxon>
        <taxon>Micromonosporales</taxon>
        <taxon>Micromonosporaceae</taxon>
        <taxon>Catellatospora</taxon>
    </lineage>
</organism>
<evidence type="ECO:0008006" key="10">
    <source>
        <dbReference type="Google" id="ProtNLM"/>
    </source>
</evidence>
<evidence type="ECO:0000256" key="2">
    <source>
        <dbReference type="ARBA" id="ARBA00022475"/>
    </source>
</evidence>
<keyword evidence="2" id="KW-1003">Cell membrane</keyword>
<dbReference type="InterPro" id="IPR020948">
    <property type="entry name" value="P_starv_induced_PsiE-like"/>
</dbReference>